<protein>
    <submittedName>
        <fullName evidence="1">Uncharacterized protein</fullName>
    </submittedName>
</protein>
<gene>
    <name evidence="1" type="ORF">ACFSY7_12305</name>
</gene>
<proteinExistence type="predicted"/>
<evidence type="ECO:0000313" key="1">
    <source>
        <dbReference type="EMBL" id="MFD2869268.1"/>
    </source>
</evidence>
<name>A0ABW5Y282_9BACL</name>
<dbReference type="EMBL" id="JBHUOR010000109">
    <property type="protein sequence ID" value="MFD2869268.1"/>
    <property type="molecule type" value="Genomic_DNA"/>
</dbReference>
<organism evidence="1 2">
    <name type="scientific">Kurthia populi</name>
    <dbReference type="NCBI Taxonomy" id="1562132"/>
    <lineage>
        <taxon>Bacteria</taxon>
        <taxon>Bacillati</taxon>
        <taxon>Bacillota</taxon>
        <taxon>Bacilli</taxon>
        <taxon>Bacillales</taxon>
        <taxon>Caryophanaceae</taxon>
        <taxon>Kurthia</taxon>
    </lineage>
</organism>
<keyword evidence="2" id="KW-1185">Reference proteome</keyword>
<comment type="caution">
    <text evidence="1">The sequence shown here is derived from an EMBL/GenBank/DDBJ whole genome shotgun (WGS) entry which is preliminary data.</text>
</comment>
<sequence length="91" mass="10517">MKLIGLVKIVNTVSDGGYLVDSFRLYKEFDTADQFEKFADFFDDNDLEEVTMKEVSDWVKKCFDKAQVTLPLSIYFRFTDEVNALNLVTGK</sequence>
<reference evidence="2" key="1">
    <citation type="journal article" date="2019" name="Int. J. Syst. Evol. Microbiol.">
        <title>The Global Catalogue of Microorganisms (GCM) 10K type strain sequencing project: providing services to taxonomists for standard genome sequencing and annotation.</title>
        <authorList>
            <consortium name="The Broad Institute Genomics Platform"/>
            <consortium name="The Broad Institute Genome Sequencing Center for Infectious Disease"/>
            <person name="Wu L."/>
            <person name="Ma J."/>
        </authorList>
    </citation>
    <scope>NUCLEOTIDE SEQUENCE [LARGE SCALE GENOMIC DNA]</scope>
    <source>
        <strain evidence="2">KCTC 33522</strain>
    </source>
</reference>
<dbReference type="Proteomes" id="UP001597568">
    <property type="component" value="Unassembled WGS sequence"/>
</dbReference>
<accession>A0ABW5Y282</accession>
<evidence type="ECO:0000313" key="2">
    <source>
        <dbReference type="Proteomes" id="UP001597568"/>
    </source>
</evidence>